<keyword evidence="4" id="KW-0479">Metal-binding</keyword>
<organism evidence="8">
    <name type="scientific">bioreactor metagenome</name>
    <dbReference type="NCBI Taxonomy" id="1076179"/>
    <lineage>
        <taxon>unclassified sequences</taxon>
        <taxon>metagenomes</taxon>
        <taxon>ecological metagenomes</taxon>
    </lineage>
</organism>
<comment type="similarity">
    <text evidence="2">Belongs to the phosphopentomutase family.</text>
</comment>
<dbReference type="FunFam" id="3.30.70.1250:FF:000001">
    <property type="entry name" value="Phosphopentomutase"/>
    <property type="match status" value="1"/>
</dbReference>
<accession>A0A645BA99</accession>
<dbReference type="Pfam" id="PF01676">
    <property type="entry name" value="Metalloenzyme"/>
    <property type="match status" value="1"/>
</dbReference>
<dbReference type="InterPro" id="IPR017850">
    <property type="entry name" value="Alkaline_phosphatase_core_sf"/>
</dbReference>
<keyword evidence="6 8" id="KW-0413">Isomerase</keyword>
<dbReference type="HAMAP" id="MF_00740">
    <property type="entry name" value="Phosphopentomut"/>
    <property type="match status" value="1"/>
</dbReference>
<dbReference type="AlphaFoldDB" id="A0A645BA99"/>
<dbReference type="GO" id="GO:0009117">
    <property type="term" value="P:nucleotide metabolic process"/>
    <property type="evidence" value="ECO:0007669"/>
    <property type="project" value="InterPro"/>
</dbReference>
<dbReference type="GO" id="GO:0043094">
    <property type="term" value="P:metabolic compound salvage"/>
    <property type="evidence" value="ECO:0007669"/>
    <property type="project" value="InterPro"/>
</dbReference>
<evidence type="ECO:0000256" key="2">
    <source>
        <dbReference type="ARBA" id="ARBA00010373"/>
    </source>
</evidence>
<evidence type="ECO:0000256" key="5">
    <source>
        <dbReference type="ARBA" id="ARBA00023211"/>
    </source>
</evidence>
<evidence type="ECO:0000256" key="3">
    <source>
        <dbReference type="ARBA" id="ARBA00022490"/>
    </source>
</evidence>
<keyword evidence="5" id="KW-0464">Manganese</keyword>
<keyword evidence="3" id="KW-0963">Cytoplasm</keyword>
<evidence type="ECO:0000256" key="4">
    <source>
        <dbReference type="ARBA" id="ARBA00022723"/>
    </source>
</evidence>
<comment type="caution">
    <text evidence="8">The sequence shown here is derived from an EMBL/GenBank/DDBJ whole genome shotgun (WGS) entry which is preliminary data.</text>
</comment>
<dbReference type="Gene3D" id="3.30.70.1250">
    <property type="entry name" value="Phosphopentomutase"/>
    <property type="match status" value="1"/>
</dbReference>
<sequence>MDSFGIGCAEDAAKFGDAGADTLGHINEWCGKNRKDESGKPNYLFLPNMNMLGLGQAAEASRGKRLSFPLSENDKNLSGTCGFASPISKGKDTLSGHWEMMGVPVRFDWGYFSAKENSFPDDLLTKLIEEGGIPGIIGNKHASGTEIIKELGEEHCLTGKPIVYTSADSVLQIAAHEKAFGLERLYALCQVAFKLVQPYHIARVIARPFVGDTSKDYARTGNRHDYAVPAPEETLLDKLCESGGHVHAIGKIADIFAHRGISRHYPATGLEALFDATIEAVHEAKDNSIVFANFVDFDSSYGHRRDVQGYADGLEYLDKRLPELFKCMQSSDLALITADHGCDPTWSGSDHTRENIPALFFGASVRPQVLSPMKTFSDIGQTLAFFLNLSLENGEAQDIFQQRREYK</sequence>
<dbReference type="NCBIfam" id="TIGR01696">
    <property type="entry name" value="deoB"/>
    <property type="match status" value="1"/>
</dbReference>
<dbReference type="InterPro" id="IPR010045">
    <property type="entry name" value="DeoB"/>
</dbReference>
<dbReference type="EMBL" id="VSSQ01016862">
    <property type="protein sequence ID" value="MPM58614.1"/>
    <property type="molecule type" value="Genomic_DNA"/>
</dbReference>
<dbReference type="SUPFAM" id="SSF143856">
    <property type="entry name" value="DeoB insert domain-like"/>
    <property type="match status" value="1"/>
</dbReference>
<evidence type="ECO:0000313" key="8">
    <source>
        <dbReference type="EMBL" id="MPM58614.1"/>
    </source>
</evidence>
<name>A0A645BA99_9ZZZZ</name>
<dbReference type="PIRSF" id="PIRSF001491">
    <property type="entry name" value="Ppentomutase"/>
    <property type="match status" value="1"/>
</dbReference>
<dbReference type="GO" id="GO:0008973">
    <property type="term" value="F:phosphopentomutase activity"/>
    <property type="evidence" value="ECO:0007669"/>
    <property type="project" value="UniProtKB-EC"/>
</dbReference>
<reference evidence="8" key="1">
    <citation type="submission" date="2019-08" db="EMBL/GenBank/DDBJ databases">
        <authorList>
            <person name="Kucharzyk K."/>
            <person name="Murdoch R.W."/>
            <person name="Higgins S."/>
            <person name="Loffler F."/>
        </authorList>
    </citation>
    <scope>NUCLEOTIDE SEQUENCE</scope>
</reference>
<dbReference type="GO" id="GO:0005829">
    <property type="term" value="C:cytosol"/>
    <property type="evidence" value="ECO:0007669"/>
    <property type="project" value="TreeGrafter"/>
</dbReference>
<dbReference type="Gene3D" id="3.40.720.10">
    <property type="entry name" value="Alkaline Phosphatase, subunit A"/>
    <property type="match status" value="1"/>
</dbReference>
<dbReference type="GO" id="GO:0000287">
    <property type="term" value="F:magnesium ion binding"/>
    <property type="evidence" value="ECO:0007669"/>
    <property type="project" value="InterPro"/>
</dbReference>
<evidence type="ECO:0000256" key="1">
    <source>
        <dbReference type="ARBA" id="ARBA00001936"/>
    </source>
</evidence>
<dbReference type="PANTHER" id="PTHR21110">
    <property type="entry name" value="PHOSPHOPENTOMUTASE"/>
    <property type="match status" value="1"/>
</dbReference>
<evidence type="ECO:0000256" key="6">
    <source>
        <dbReference type="ARBA" id="ARBA00023235"/>
    </source>
</evidence>
<dbReference type="InterPro" id="IPR024052">
    <property type="entry name" value="Phosphopentomutase_DeoB_cap_sf"/>
</dbReference>
<protein>
    <submittedName>
        <fullName evidence="8">Phosphopentomutase</fullName>
        <ecNumber evidence="8">5.4.2.7</ecNumber>
    </submittedName>
</protein>
<dbReference type="NCBIfam" id="NF003766">
    <property type="entry name" value="PRK05362.1"/>
    <property type="match status" value="1"/>
</dbReference>
<dbReference type="CDD" id="cd16009">
    <property type="entry name" value="PPM"/>
    <property type="match status" value="1"/>
</dbReference>
<dbReference type="PANTHER" id="PTHR21110:SF0">
    <property type="entry name" value="PHOSPHOPENTOMUTASE"/>
    <property type="match status" value="1"/>
</dbReference>
<dbReference type="InterPro" id="IPR006124">
    <property type="entry name" value="Metalloenzyme"/>
</dbReference>
<proteinExistence type="inferred from homology"/>
<evidence type="ECO:0000259" key="7">
    <source>
        <dbReference type="Pfam" id="PF01676"/>
    </source>
</evidence>
<feature type="domain" description="Metalloenzyme" evidence="7">
    <location>
        <begin position="1"/>
        <end position="390"/>
    </location>
</feature>
<gene>
    <name evidence="8" type="primary">deoB_13</name>
    <name evidence="8" type="ORF">SDC9_105446</name>
</gene>
<dbReference type="EC" id="5.4.2.7" evidence="8"/>
<dbReference type="SUPFAM" id="SSF53649">
    <property type="entry name" value="Alkaline phosphatase-like"/>
    <property type="match status" value="1"/>
</dbReference>
<comment type="cofactor">
    <cofactor evidence="1">
        <name>Mn(2+)</name>
        <dbReference type="ChEBI" id="CHEBI:29035"/>
    </cofactor>
</comment>